<keyword evidence="1" id="KW-0175">Coiled coil</keyword>
<feature type="coiled-coil region" evidence="1">
    <location>
        <begin position="82"/>
        <end position="109"/>
    </location>
</feature>
<dbReference type="Proteomes" id="UP001596056">
    <property type="component" value="Unassembled WGS sequence"/>
</dbReference>
<dbReference type="InterPro" id="IPR041657">
    <property type="entry name" value="HTH_17"/>
</dbReference>
<protein>
    <submittedName>
        <fullName evidence="4">Helix-turn-helix domain-containing protein</fullName>
    </submittedName>
</protein>
<evidence type="ECO:0000313" key="4">
    <source>
        <dbReference type="EMBL" id="MFC5568345.1"/>
    </source>
</evidence>
<evidence type="ECO:0000256" key="1">
    <source>
        <dbReference type="SAM" id="Coils"/>
    </source>
</evidence>
<evidence type="ECO:0000256" key="2">
    <source>
        <dbReference type="SAM" id="MobiDB-lite"/>
    </source>
</evidence>
<organism evidence="4 5">
    <name type="scientific">Rubellimicrobium aerolatum</name>
    <dbReference type="NCBI Taxonomy" id="490979"/>
    <lineage>
        <taxon>Bacteria</taxon>
        <taxon>Pseudomonadati</taxon>
        <taxon>Pseudomonadota</taxon>
        <taxon>Alphaproteobacteria</taxon>
        <taxon>Rhodobacterales</taxon>
        <taxon>Roseobacteraceae</taxon>
        <taxon>Rubellimicrobium</taxon>
    </lineage>
</organism>
<proteinExistence type="predicted"/>
<name>A0ABW0SH89_9RHOB</name>
<feature type="region of interest" description="Disordered" evidence="2">
    <location>
        <begin position="119"/>
        <end position="142"/>
    </location>
</feature>
<feature type="domain" description="Helix-turn-helix" evidence="3">
    <location>
        <begin position="4"/>
        <end position="54"/>
    </location>
</feature>
<evidence type="ECO:0000313" key="5">
    <source>
        <dbReference type="Proteomes" id="UP001596056"/>
    </source>
</evidence>
<gene>
    <name evidence="4" type="ORF">ACFPOC_18255</name>
</gene>
<accession>A0ABW0SH89</accession>
<comment type="caution">
    <text evidence="4">The sequence shown here is derived from an EMBL/GenBank/DDBJ whole genome shotgun (WGS) entry which is preliminary data.</text>
</comment>
<dbReference type="Pfam" id="PF12728">
    <property type="entry name" value="HTH_17"/>
    <property type="match status" value="1"/>
</dbReference>
<evidence type="ECO:0000259" key="3">
    <source>
        <dbReference type="Pfam" id="PF12728"/>
    </source>
</evidence>
<dbReference type="EMBL" id="JBHSNA010000038">
    <property type="protein sequence ID" value="MFC5568345.1"/>
    <property type="molecule type" value="Genomic_DNA"/>
</dbReference>
<reference evidence="5" key="1">
    <citation type="journal article" date="2019" name="Int. J. Syst. Evol. Microbiol.">
        <title>The Global Catalogue of Microorganisms (GCM) 10K type strain sequencing project: providing services to taxonomists for standard genome sequencing and annotation.</title>
        <authorList>
            <consortium name="The Broad Institute Genomics Platform"/>
            <consortium name="The Broad Institute Genome Sequencing Center for Infectious Disease"/>
            <person name="Wu L."/>
            <person name="Ma J."/>
        </authorList>
    </citation>
    <scope>NUCLEOTIDE SEQUENCE [LARGE SCALE GENOMIC DNA]</scope>
    <source>
        <strain evidence="5">KACC 11588</strain>
    </source>
</reference>
<keyword evidence="5" id="KW-1185">Reference proteome</keyword>
<dbReference type="RefSeq" id="WP_209843508.1">
    <property type="nucleotide sequence ID" value="NZ_JAGGJP010000035.1"/>
</dbReference>
<sequence>MSKLLSPEQAAQAVSTSRWSIMRAIKAGRLRAVRDNQNVWRIAPEDLDAWKAAHRALTVPPVEAEPPAQVPAPPDEGLQAEVETLRIDLAVVRARVEAAEARAGAAEADRDAWRALAAQLASRPAPEPAPAPARRWWSLRRA</sequence>